<feature type="region of interest" description="Disordered" evidence="1">
    <location>
        <begin position="43"/>
        <end position="89"/>
    </location>
</feature>
<keyword evidence="4" id="KW-1185">Reference proteome</keyword>
<evidence type="ECO:0000256" key="2">
    <source>
        <dbReference type="SAM" id="SignalP"/>
    </source>
</evidence>
<accession>A0A4Z2FIW2</accession>
<keyword evidence="2" id="KW-0732">Signal</keyword>
<comment type="caution">
    <text evidence="3">The sequence shown here is derived from an EMBL/GenBank/DDBJ whole genome shotgun (WGS) entry which is preliminary data.</text>
</comment>
<protein>
    <recommendedName>
        <fullName evidence="5">Secreted protein</fullName>
    </recommendedName>
</protein>
<proteinExistence type="predicted"/>
<dbReference type="EMBL" id="SRLO01001165">
    <property type="protein sequence ID" value="TNN40714.1"/>
    <property type="molecule type" value="Genomic_DNA"/>
</dbReference>
<evidence type="ECO:0000313" key="4">
    <source>
        <dbReference type="Proteomes" id="UP000314294"/>
    </source>
</evidence>
<gene>
    <name evidence="3" type="ORF">EYF80_049104</name>
</gene>
<evidence type="ECO:0008006" key="5">
    <source>
        <dbReference type="Google" id="ProtNLM"/>
    </source>
</evidence>
<sequence length="89" mass="9290">MCRLCVLMGSCIGSISMPPCPCGVPIANNGAAIDDSIHRSAIRPHHVLTRRVGPEGPQRPRGRQGPDVAPSSSSGATLPLIVEMDDSAF</sequence>
<evidence type="ECO:0000313" key="3">
    <source>
        <dbReference type="EMBL" id="TNN40714.1"/>
    </source>
</evidence>
<evidence type="ECO:0000256" key="1">
    <source>
        <dbReference type="SAM" id="MobiDB-lite"/>
    </source>
</evidence>
<feature type="chain" id="PRO_5021428632" description="Secreted protein" evidence="2">
    <location>
        <begin position="17"/>
        <end position="89"/>
    </location>
</feature>
<dbReference type="AlphaFoldDB" id="A0A4Z2FIW2"/>
<name>A0A4Z2FIW2_9TELE</name>
<dbReference type="Proteomes" id="UP000314294">
    <property type="component" value="Unassembled WGS sequence"/>
</dbReference>
<reference evidence="3 4" key="1">
    <citation type="submission" date="2019-03" db="EMBL/GenBank/DDBJ databases">
        <title>First draft genome of Liparis tanakae, snailfish: a comprehensive survey of snailfish specific genes.</title>
        <authorList>
            <person name="Kim W."/>
            <person name="Song I."/>
            <person name="Jeong J.-H."/>
            <person name="Kim D."/>
            <person name="Kim S."/>
            <person name="Ryu S."/>
            <person name="Song J.Y."/>
            <person name="Lee S.K."/>
        </authorList>
    </citation>
    <scope>NUCLEOTIDE SEQUENCE [LARGE SCALE GENOMIC DNA]</scope>
    <source>
        <tissue evidence="3">Muscle</tissue>
    </source>
</reference>
<feature type="signal peptide" evidence="2">
    <location>
        <begin position="1"/>
        <end position="16"/>
    </location>
</feature>
<organism evidence="3 4">
    <name type="scientific">Liparis tanakae</name>
    <name type="common">Tanaka's snailfish</name>
    <dbReference type="NCBI Taxonomy" id="230148"/>
    <lineage>
        <taxon>Eukaryota</taxon>
        <taxon>Metazoa</taxon>
        <taxon>Chordata</taxon>
        <taxon>Craniata</taxon>
        <taxon>Vertebrata</taxon>
        <taxon>Euteleostomi</taxon>
        <taxon>Actinopterygii</taxon>
        <taxon>Neopterygii</taxon>
        <taxon>Teleostei</taxon>
        <taxon>Neoteleostei</taxon>
        <taxon>Acanthomorphata</taxon>
        <taxon>Eupercaria</taxon>
        <taxon>Perciformes</taxon>
        <taxon>Cottioidei</taxon>
        <taxon>Cottales</taxon>
        <taxon>Liparidae</taxon>
        <taxon>Liparis</taxon>
    </lineage>
</organism>